<name>A0A1V3JSV7_9PAST</name>
<evidence type="ECO:0000313" key="3">
    <source>
        <dbReference type="Proteomes" id="UP000188602"/>
    </source>
</evidence>
<accession>A0A1V3JSV7</accession>
<evidence type="ECO:0000256" key="1">
    <source>
        <dbReference type="PROSITE-ProRule" id="PRU00221"/>
    </source>
</evidence>
<keyword evidence="3" id="KW-1185">Reference proteome</keyword>
<dbReference type="OrthoDB" id="500003at2"/>
<dbReference type="STRING" id="1907939.BKL49_03470"/>
<dbReference type="Pfam" id="PF00400">
    <property type="entry name" value="WD40"/>
    <property type="match status" value="1"/>
</dbReference>
<comment type="caution">
    <text evidence="2">The sequence shown here is derived from an EMBL/GenBank/DDBJ whole genome shotgun (WGS) entry which is preliminary data.</text>
</comment>
<dbReference type="SUPFAM" id="SSF82171">
    <property type="entry name" value="DPP6 N-terminal domain-like"/>
    <property type="match status" value="1"/>
</dbReference>
<evidence type="ECO:0000313" key="2">
    <source>
        <dbReference type="EMBL" id="OOF59519.1"/>
    </source>
</evidence>
<dbReference type="AlphaFoldDB" id="A0A1V3JSV7"/>
<feature type="repeat" description="WD" evidence="1">
    <location>
        <begin position="27"/>
        <end position="68"/>
    </location>
</feature>
<dbReference type="EMBL" id="MLHQ01000009">
    <property type="protein sequence ID" value="OOF59519.1"/>
    <property type="molecule type" value="Genomic_DNA"/>
</dbReference>
<dbReference type="RefSeq" id="WP_077423242.1">
    <property type="nucleotide sequence ID" value="NZ_MLHQ01000009.1"/>
</dbReference>
<gene>
    <name evidence="2" type="ORF">BKL49_03470</name>
</gene>
<dbReference type="PROSITE" id="PS50082">
    <property type="entry name" value="WD_REPEATS_2"/>
    <property type="match status" value="1"/>
</dbReference>
<dbReference type="Gene3D" id="2.130.10.10">
    <property type="entry name" value="YVTN repeat-like/Quinoprotein amine dehydrogenase"/>
    <property type="match status" value="1"/>
</dbReference>
<organism evidence="2 3">
    <name type="scientific">Rodentibacter myodis</name>
    <dbReference type="NCBI Taxonomy" id="1907939"/>
    <lineage>
        <taxon>Bacteria</taxon>
        <taxon>Pseudomonadati</taxon>
        <taxon>Pseudomonadota</taxon>
        <taxon>Gammaproteobacteria</taxon>
        <taxon>Pasteurellales</taxon>
        <taxon>Pasteurellaceae</taxon>
        <taxon>Rodentibacter</taxon>
    </lineage>
</organism>
<reference evidence="2 3" key="1">
    <citation type="submission" date="2016-10" db="EMBL/GenBank/DDBJ databases">
        <title>Rodentibacter gen. nov. and new species.</title>
        <authorList>
            <person name="Christensen H."/>
        </authorList>
    </citation>
    <scope>NUCLEOTIDE SEQUENCE [LARGE SCALE GENOMIC DNA]</scope>
    <source>
        <strain evidence="2 3">Ac151</strain>
    </source>
</reference>
<dbReference type="Proteomes" id="UP000188602">
    <property type="component" value="Unassembled WGS sequence"/>
</dbReference>
<sequence>MKNFFFLVLFIALGWGGYYVYENRHDVFSSTKGVRNLSISSDGRYVVSAHYGKKLVLWDIEKRTKTVLAERINTNSPYFIPNSHDFLWQDKNNVVHIQNVEGQEIAHFKHYKVERHLMSEDRTLYISADQTGEIYKGYGDDTVPIYTDTPTRRHYNFDLSDKYFLTASSGRGEREDGSVVKMNPIADPIQPSVYKRSSYNGVVLWDRNTLKPAAELFGFGGRSDALFSPDGKWIIGGGENRSDYMWEVNNLRNRIRLANAEYGIYNPETDTDDKSQLLPIPDKFKGKQHHSMSSTVTYAFLTETDFIQIRFGPSKDGHGQEIVSLYRAGDPWIKGYVEIGNNPVISTNAFEKSNSVDSAPKAHILVTGQAAHGGINVYRYHPDKMELEKIWVAY</sequence>
<dbReference type="InterPro" id="IPR001680">
    <property type="entry name" value="WD40_rpt"/>
</dbReference>
<protein>
    <submittedName>
        <fullName evidence="2">Uncharacterized protein</fullName>
    </submittedName>
</protein>
<proteinExistence type="predicted"/>
<dbReference type="InterPro" id="IPR015943">
    <property type="entry name" value="WD40/YVTN_repeat-like_dom_sf"/>
</dbReference>
<keyword evidence="1" id="KW-0853">WD repeat</keyword>